<evidence type="ECO:0000313" key="2">
    <source>
        <dbReference type="EMBL" id="OGK24623.1"/>
    </source>
</evidence>
<dbReference type="AlphaFoldDB" id="A0A1F7H0P4"/>
<keyword evidence="1" id="KW-0732">Signal</keyword>
<evidence type="ECO:0000313" key="3">
    <source>
        <dbReference type="Proteomes" id="UP000177159"/>
    </source>
</evidence>
<accession>A0A1F7H0P4</accession>
<gene>
    <name evidence="2" type="ORF">A3C24_02430</name>
</gene>
<evidence type="ECO:0000256" key="1">
    <source>
        <dbReference type="SAM" id="SignalP"/>
    </source>
</evidence>
<proteinExistence type="predicted"/>
<feature type="chain" id="PRO_5009529229" evidence="1">
    <location>
        <begin position="21"/>
        <end position="323"/>
    </location>
</feature>
<comment type="caution">
    <text evidence="2">The sequence shown here is derived from an EMBL/GenBank/DDBJ whole genome shotgun (WGS) entry which is preliminary data.</text>
</comment>
<dbReference type="Proteomes" id="UP000177159">
    <property type="component" value="Unassembled WGS sequence"/>
</dbReference>
<organism evidence="2 3">
    <name type="scientific">Candidatus Roizmanbacteria bacterium RIFCSPHIGHO2_02_FULL_37_24</name>
    <dbReference type="NCBI Taxonomy" id="1802037"/>
    <lineage>
        <taxon>Bacteria</taxon>
        <taxon>Candidatus Roizmaniibacteriota</taxon>
    </lineage>
</organism>
<sequence length="323" mass="34876">MSVRKLALFAATFFFIITFANFTPVITSPAYATNGYIDPNTDGTIGIDWHTTGSSFYTEIDEAIRQPNAPTTTDYIYHLNNKTDTAFLRMSTISGVGSVSQIVVWIYHNDGSNGQFHVQLYDDNESTTRSSEASFTSSSSNAWHSVTFSGLSLTQAQLDSLSMRLRNSKVGGGGPTTNYIYAMYADVTYSNEVSISLTTDGSISFGNLAANTTQDTTSSGINDVETVRVDSGPADLDVRSTNFTEGANTWSLGSSNGSNQVKWEFSPNGSSWTTFAIVDTLYTLATNVSQGSTQNMYLRLTTPTATSSYSQFTTTITIVASAP</sequence>
<name>A0A1F7H0P4_9BACT</name>
<feature type="signal peptide" evidence="1">
    <location>
        <begin position="1"/>
        <end position="20"/>
    </location>
</feature>
<reference evidence="2 3" key="1">
    <citation type="journal article" date="2016" name="Nat. Commun.">
        <title>Thousands of microbial genomes shed light on interconnected biogeochemical processes in an aquifer system.</title>
        <authorList>
            <person name="Anantharaman K."/>
            <person name="Brown C.T."/>
            <person name="Hug L.A."/>
            <person name="Sharon I."/>
            <person name="Castelle C.J."/>
            <person name="Probst A.J."/>
            <person name="Thomas B.C."/>
            <person name="Singh A."/>
            <person name="Wilkins M.J."/>
            <person name="Karaoz U."/>
            <person name="Brodie E.L."/>
            <person name="Williams K.H."/>
            <person name="Hubbard S.S."/>
            <person name="Banfield J.F."/>
        </authorList>
    </citation>
    <scope>NUCLEOTIDE SEQUENCE [LARGE SCALE GENOMIC DNA]</scope>
</reference>
<protein>
    <submittedName>
        <fullName evidence="2">Uncharacterized protein</fullName>
    </submittedName>
</protein>
<dbReference type="EMBL" id="MFZM01000005">
    <property type="protein sequence ID" value="OGK24623.1"/>
    <property type="molecule type" value="Genomic_DNA"/>
</dbReference>